<dbReference type="GO" id="GO:0003700">
    <property type="term" value="F:DNA-binding transcription factor activity"/>
    <property type="evidence" value="ECO:0007669"/>
    <property type="project" value="InterPro"/>
</dbReference>
<dbReference type="InterPro" id="IPR036390">
    <property type="entry name" value="WH_DNA-bd_sf"/>
</dbReference>
<dbReference type="InterPro" id="IPR000524">
    <property type="entry name" value="Tscrpt_reg_HTH_GntR"/>
</dbReference>
<dbReference type="Gene3D" id="1.10.10.10">
    <property type="entry name" value="Winged helix-like DNA-binding domain superfamily/Winged helix DNA-binding domain"/>
    <property type="match status" value="1"/>
</dbReference>
<dbReference type="Gene3D" id="1.20.120.530">
    <property type="entry name" value="GntR ligand-binding domain-like"/>
    <property type="match status" value="1"/>
</dbReference>
<dbReference type="Proteomes" id="UP000287519">
    <property type="component" value="Unassembled WGS sequence"/>
</dbReference>
<evidence type="ECO:0000256" key="3">
    <source>
        <dbReference type="ARBA" id="ARBA00023163"/>
    </source>
</evidence>
<feature type="domain" description="HTH gntR-type" evidence="4">
    <location>
        <begin position="1"/>
        <end position="60"/>
    </location>
</feature>
<dbReference type="PRINTS" id="PR00035">
    <property type="entry name" value="HTHGNTR"/>
</dbReference>
<dbReference type="SUPFAM" id="SSF46785">
    <property type="entry name" value="Winged helix' DNA-binding domain"/>
    <property type="match status" value="1"/>
</dbReference>
<keyword evidence="1" id="KW-0805">Transcription regulation</keyword>
<dbReference type="SUPFAM" id="SSF48008">
    <property type="entry name" value="GntR ligand-binding domain-like"/>
    <property type="match status" value="1"/>
</dbReference>
<organism evidence="5 6">
    <name type="scientific">Rhodococcus wratislaviensis</name>
    <name type="common">Tsukamurella wratislaviensis</name>
    <dbReference type="NCBI Taxonomy" id="44752"/>
    <lineage>
        <taxon>Bacteria</taxon>
        <taxon>Bacillati</taxon>
        <taxon>Actinomycetota</taxon>
        <taxon>Actinomycetes</taxon>
        <taxon>Mycobacteriales</taxon>
        <taxon>Nocardiaceae</taxon>
        <taxon>Rhodococcus</taxon>
    </lineage>
</organism>
<dbReference type="InterPro" id="IPR036388">
    <property type="entry name" value="WH-like_DNA-bd_sf"/>
</dbReference>
<dbReference type="InterPro" id="IPR008920">
    <property type="entry name" value="TF_FadR/GntR_C"/>
</dbReference>
<keyword evidence="6" id="KW-1185">Reference proteome</keyword>
<evidence type="ECO:0000259" key="4">
    <source>
        <dbReference type="PROSITE" id="PS50949"/>
    </source>
</evidence>
<accession>A0A402CLJ2</accession>
<dbReference type="Pfam" id="PF00392">
    <property type="entry name" value="GntR"/>
    <property type="match status" value="1"/>
</dbReference>
<dbReference type="SMART" id="SM00345">
    <property type="entry name" value="HTH_GNTR"/>
    <property type="match status" value="1"/>
</dbReference>
<reference evidence="5 6" key="1">
    <citation type="submission" date="2018-11" db="EMBL/GenBank/DDBJ databases">
        <title>Microbial catabolism of amino acid.</title>
        <authorList>
            <person name="Hibi M."/>
            <person name="Ogawa J."/>
        </authorList>
    </citation>
    <scope>NUCLEOTIDE SEQUENCE [LARGE SCALE GENOMIC DNA]</scope>
    <source>
        <strain evidence="5 6">C31-06</strain>
    </source>
</reference>
<dbReference type="PANTHER" id="PTHR43537">
    <property type="entry name" value="TRANSCRIPTIONAL REGULATOR, GNTR FAMILY"/>
    <property type="match status" value="1"/>
</dbReference>
<protein>
    <submittedName>
        <fullName evidence="5">Transcriptional regulator, GntR family</fullName>
    </submittedName>
</protein>
<evidence type="ECO:0000313" key="5">
    <source>
        <dbReference type="EMBL" id="GCE44606.1"/>
    </source>
</evidence>
<keyword evidence="2" id="KW-0238">DNA-binding</keyword>
<dbReference type="SMART" id="SM00895">
    <property type="entry name" value="FCD"/>
    <property type="match status" value="1"/>
</dbReference>
<dbReference type="AlphaFoldDB" id="A0A402CLJ2"/>
<evidence type="ECO:0000256" key="2">
    <source>
        <dbReference type="ARBA" id="ARBA00023125"/>
    </source>
</evidence>
<dbReference type="PROSITE" id="PS50949">
    <property type="entry name" value="HTH_GNTR"/>
    <property type="match status" value="1"/>
</dbReference>
<keyword evidence="3" id="KW-0804">Transcription</keyword>
<name>A0A402CLJ2_RHOWR</name>
<evidence type="ECO:0000313" key="6">
    <source>
        <dbReference type="Proteomes" id="UP000287519"/>
    </source>
</evidence>
<evidence type="ECO:0000256" key="1">
    <source>
        <dbReference type="ARBA" id="ARBA00023015"/>
    </source>
</evidence>
<proteinExistence type="predicted"/>
<dbReference type="GO" id="GO:0003677">
    <property type="term" value="F:DNA binding"/>
    <property type="evidence" value="ECO:0007669"/>
    <property type="project" value="UniProtKB-KW"/>
</dbReference>
<dbReference type="PANTHER" id="PTHR43537:SF5">
    <property type="entry name" value="UXU OPERON TRANSCRIPTIONAL REGULATOR"/>
    <property type="match status" value="1"/>
</dbReference>
<dbReference type="InterPro" id="IPR011711">
    <property type="entry name" value="GntR_C"/>
</dbReference>
<dbReference type="EMBL" id="BHYM01000099">
    <property type="protein sequence ID" value="GCE44606.1"/>
    <property type="molecule type" value="Genomic_DNA"/>
</dbReference>
<sequence>MDDIIRDRLGPGDRLPNEQAMAERFQVGRGSVREALRLLEVHGMIKLRLGPRGGPEITAVDPREVGRTLSLYLSLRGATIEELVQTRLILEPKVARLAAENRSGEDERRLKAALAAEEASSSHDSGYIDAANEFHYVLATMTGNRVLDLVATALKDLYTRRIVNDGVAQEAAGPSICLEHKEIGEAILRGDADKAEKLMLSHMEFYVDRVRSVAPGFVTSRISWE</sequence>
<gene>
    <name evidence="5" type="ORF">Rhow_009027</name>
</gene>
<comment type="caution">
    <text evidence="5">The sequence shown here is derived from an EMBL/GenBank/DDBJ whole genome shotgun (WGS) entry which is preliminary data.</text>
</comment>
<dbReference type="Pfam" id="PF07729">
    <property type="entry name" value="FCD"/>
    <property type="match status" value="1"/>
</dbReference>